<dbReference type="Proteomes" id="UP000318509">
    <property type="component" value="Unassembled WGS sequence"/>
</dbReference>
<evidence type="ECO:0000313" key="10">
    <source>
        <dbReference type="Proteomes" id="UP000318509"/>
    </source>
</evidence>
<dbReference type="InterPro" id="IPR011006">
    <property type="entry name" value="CheY-like_superfamily"/>
</dbReference>
<dbReference type="InterPro" id="IPR016032">
    <property type="entry name" value="Sig_transdc_resp-reg_C-effctor"/>
</dbReference>
<dbReference type="GO" id="GO:0003677">
    <property type="term" value="F:DNA binding"/>
    <property type="evidence" value="ECO:0007669"/>
    <property type="project" value="UniProtKB-KW"/>
</dbReference>
<evidence type="ECO:0000256" key="3">
    <source>
        <dbReference type="ARBA" id="ARBA00023125"/>
    </source>
</evidence>
<evidence type="ECO:0000259" key="8">
    <source>
        <dbReference type="PROSITE" id="PS50110"/>
    </source>
</evidence>
<feature type="modified residue" description="4-aspartylphosphate" evidence="5">
    <location>
        <position position="93"/>
    </location>
</feature>
<dbReference type="SUPFAM" id="SSF46894">
    <property type="entry name" value="C-terminal effector domain of the bipartite response regulators"/>
    <property type="match status" value="1"/>
</dbReference>
<name>A0A537JZH7_9BACT</name>
<keyword evidence="3" id="KW-0238">DNA-binding</keyword>
<dbReference type="Gene3D" id="3.40.50.2300">
    <property type="match status" value="1"/>
</dbReference>
<accession>A0A537JZH7</accession>
<gene>
    <name evidence="9" type="ORF">E6H00_11300</name>
</gene>
<proteinExistence type="predicted"/>
<dbReference type="Pfam" id="PF00196">
    <property type="entry name" value="GerE"/>
    <property type="match status" value="1"/>
</dbReference>
<dbReference type="PROSITE" id="PS50110">
    <property type="entry name" value="RESPONSE_REGULATORY"/>
    <property type="match status" value="1"/>
</dbReference>
<dbReference type="PRINTS" id="PR00038">
    <property type="entry name" value="HTHLUXR"/>
</dbReference>
<dbReference type="InterPro" id="IPR058245">
    <property type="entry name" value="NreC/VraR/RcsB-like_REC"/>
</dbReference>
<dbReference type="PANTHER" id="PTHR43214">
    <property type="entry name" value="TWO-COMPONENT RESPONSE REGULATOR"/>
    <property type="match status" value="1"/>
</dbReference>
<sequence length="254" mass="27309">MHSELSAPEITGSETPTNGYTNGHANGHINGQTNGHRVRVLVADPHPITLSGLQRVLRSDPELELVAACGTGKEALEALEHCASLRPLVLITDVILPDMSGVELCRVIKRSAPDAEVLVLTACDDNASILGAVGAGVSGYVLKDITPENLLRAIHAVRRGQTLVHPRIARRMADRLTRISSDGNGGLVVGETLTEREAEILTEVAKGLSNKEIADKLYISESTVKSRLKTIFSKLDVRARTQAAAYAIRRGYVR</sequence>
<dbReference type="SMART" id="SM00448">
    <property type="entry name" value="REC"/>
    <property type="match status" value="1"/>
</dbReference>
<evidence type="ECO:0000313" key="9">
    <source>
        <dbReference type="EMBL" id="TMI88938.1"/>
    </source>
</evidence>
<dbReference type="InterPro" id="IPR001789">
    <property type="entry name" value="Sig_transdc_resp-reg_receiver"/>
</dbReference>
<dbReference type="AlphaFoldDB" id="A0A537JZH7"/>
<protein>
    <submittedName>
        <fullName evidence="9">Response regulator transcription factor</fullName>
    </submittedName>
</protein>
<dbReference type="GO" id="GO:0000160">
    <property type="term" value="P:phosphorelay signal transduction system"/>
    <property type="evidence" value="ECO:0007669"/>
    <property type="project" value="InterPro"/>
</dbReference>
<dbReference type="InterPro" id="IPR039420">
    <property type="entry name" value="WalR-like"/>
</dbReference>
<organism evidence="9 10">
    <name type="scientific">Candidatus Segetimicrobium genomatis</name>
    <dbReference type="NCBI Taxonomy" id="2569760"/>
    <lineage>
        <taxon>Bacteria</taxon>
        <taxon>Bacillati</taxon>
        <taxon>Candidatus Sysuimicrobiota</taxon>
        <taxon>Candidatus Sysuimicrobiia</taxon>
        <taxon>Candidatus Sysuimicrobiales</taxon>
        <taxon>Candidatus Segetimicrobiaceae</taxon>
        <taxon>Candidatus Segetimicrobium</taxon>
    </lineage>
</organism>
<dbReference type="CDD" id="cd17535">
    <property type="entry name" value="REC_NarL-like"/>
    <property type="match status" value="1"/>
</dbReference>
<dbReference type="EMBL" id="VBAK01000132">
    <property type="protein sequence ID" value="TMI88938.1"/>
    <property type="molecule type" value="Genomic_DNA"/>
</dbReference>
<dbReference type="PROSITE" id="PS50043">
    <property type="entry name" value="HTH_LUXR_2"/>
    <property type="match status" value="1"/>
</dbReference>
<evidence type="ECO:0000256" key="4">
    <source>
        <dbReference type="ARBA" id="ARBA00023163"/>
    </source>
</evidence>
<reference evidence="9 10" key="1">
    <citation type="journal article" date="2019" name="Nat. Microbiol.">
        <title>Mediterranean grassland soil C-N compound turnover is dependent on rainfall and depth, and is mediated by genomically divergent microorganisms.</title>
        <authorList>
            <person name="Diamond S."/>
            <person name="Andeer P.F."/>
            <person name="Li Z."/>
            <person name="Crits-Christoph A."/>
            <person name="Burstein D."/>
            <person name="Anantharaman K."/>
            <person name="Lane K.R."/>
            <person name="Thomas B.C."/>
            <person name="Pan C."/>
            <person name="Northen T.R."/>
            <person name="Banfield J.F."/>
        </authorList>
    </citation>
    <scope>NUCLEOTIDE SEQUENCE [LARGE SCALE GENOMIC DNA]</scope>
    <source>
        <strain evidence="9">NP_3</strain>
    </source>
</reference>
<comment type="caution">
    <text evidence="9">The sequence shown here is derived from an EMBL/GenBank/DDBJ whole genome shotgun (WGS) entry which is preliminary data.</text>
</comment>
<feature type="compositionally biased region" description="Polar residues" evidence="6">
    <location>
        <begin position="12"/>
        <end position="31"/>
    </location>
</feature>
<feature type="domain" description="HTH luxR-type" evidence="7">
    <location>
        <begin position="186"/>
        <end position="251"/>
    </location>
</feature>
<keyword evidence="1 5" id="KW-0597">Phosphoprotein</keyword>
<dbReference type="Pfam" id="PF00072">
    <property type="entry name" value="Response_reg"/>
    <property type="match status" value="1"/>
</dbReference>
<feature type="domain" description="Response regulatory" evidence="8">
    <location>
        <begin position="39"/>
        <end position="158"/>
    </location>
</feature>
<dbReference type="GO" id="GO:0006355">
    <property type="term" value="P:regulation of DNA-templated transcription"/>
    <property type="evidence" value="ECO:0007669"/>
    <property type="project" value="InterPro"/>
</dbReference>
<feature type="region of interest" description="Disordered" evidence="6">
    <location>
        <begin position="1"/>
        <end position="31"/>
    </location>
</feature>
<keyword evidence="2" id="KW-0805">Transcription regulation</keyword>
<dbReference type="CDD" id="cd06170">
    <property type="entry name" value="LuxR_C_like"/>
    <property type="match status" value="1"/>
</dbReference>
<evidence type="ECO:0000256" key="2">
    <source>
        <dbReference type="ARBA" id="ARBA00023015"/>
    </source>
</evidence>
<dbReference type="PANTHER" id="PTHR43214:SF24">
    <property type="entry name" value="TRANSCRIPTIONAL REGULATORY PROTEIN NARL-RELATED"/>
    <property type="match status" value="1"/>
</dbReference>
<evidence type="ECO:0000256" key="1">
    <source>
        <dbReference type="ARBA" id="ARBA00022553"/>
    </source>
</evidence>
<dbReference type="SMART" id="SM00421">
    <property type="entry name" value="HTH_LUXR"/>
    <property type="match status" value="1"/>
</dbReference>
<evidence type="ECO:0000256" key="5">
    <source>
        <dbReference type="PROSITE-ProRule" id="PRU00169"/>
    </source>
</evidence>
<evidence type="ECO:0000256" key="6">
    <source>
        <dbReference type="SAM" id="MobiDB-lite"/>
    </source>
</evidence>
<keyword evidence="4" id="KW-0804">Transcription</keyword>
<dbReference type="InterPro" id="IPR000792">
    <property type="entry name" value="Tscrpt_reg_LuxR_C"/>
</dbReference>
<evidence type="ECO:0000259" key="7">
    <source>
        <dbReference type="PROSITE" id="PS50043"/>
    </source>
</evidence>
<dbReference type="SUPFAM" id="SSF52172">
    <property type="entry name" value="CheY-like"/>
    <property type="match status" value="1"/>
</dbReference>